<dbReference type="GO" id="GO:0000105">
    <property type="term" value="P:L-histidine biosynthetic process"/>
    <property type="evidence" value="ECO:0007669"/>
    <property type="project" value="UniProtKB-UniRule"/>
</dbReference>
<comment type="subunit">
    <text evidence="4 11">Heterodimer of HisH and HisF.</text>
</comment>
<keyword evidence="13" id="KW-0413">Isomerase</keyword>
<evidence type="ECO:0000256" key="4">
    <source>
        <dbReference type="ARBA" id="ARBA00011152"/>
    </source>
</evidence>
<comment type="catalytic activity">
    <reaction evidence="10 11">
        <text>5-[(5-phospho-1-deoxy-D-ribulos-1-ylimino)methylamino]-1-(5-phospho-beta-D-ribosyl)imidazole-4-carboxamide + L-glutamine = D-erythro-1-(imidazol-4-yl)glycerol 3-phosphate + 5-amino-1-(5-phospho-beta-D-ribosyl)imidazole-4-carboxamide + L-glutamate + H(+)</text>
        <dbReference type="Rhea" id="RHEA:24793"/>
        <dbReference type="ChEBI" id="CHEBI:15378"/>
        <dbReference type="ChEBI" id="CHEBI:29985"/>
        <dbReference type="ChEBI" id="CHEBI:58278"/>
        <dbReference type="ChEBI" id="CHEBI:58359"/>
        <dbReference type="ChEBI" id="CHEBI:58475"/>
        <dbReference type="ChEBI" id="CHEBI:58525"/>
        <dbReference type="EC" id="4.3.2.10"/>
    </reaction>
</comment>
<evidence type="ECO:0000256" key="10">
    <source>
        <dbReference type="ARBA" id="ARBA00047838"/>
    </source>
</evidence>
<keyword evidence="8 11" id="KW-0456">Lyase</keyword>
<dbReference type="GO" id="GO:0005737">
    <property type="term" value="C:cytoplasm"/>
    <property type="evidence" value="ECO:0007669"/>
    <property type="project" value="UniProtKB-SubCell"/>
</dbReference>
<keyword evidence="5 11" id="KW-0963">Cytoplasm</keyword>
<evidence type="ECO:0000256" key="9">
    <source>
        <dbReference type="ARBA" id="ARBA00025475"/>
    </source>
</evidence>
<sequence length="258" mass="27480">MLAKRIIPCLDVDDGRVVKGIKFEGIKDAGDPVELARCYNEQGADELTFLDIGASYKSRDTLMEVVRQVAREVFIPLCVGGGIRTVEDMRLAMNAGADKVSVCTAALRNPALLTEMARAYGSQCVVLSIDAKRVSEPGEAPRWHAFAKGGREDTGIDAIQWAIEAVRLGAGEILLNSIDADGTGAGYDLELTRRVGEAVPVPVIASGGAGNLDQIVQALIPEGGNADAALVASMLHFGKTTIQEIKTYAEQKGVVVRW</sequence>
<dbReference type="OrthoDB" id="9781903at2"/>
<dbReference type="RefSeq" id="WP_013969825.1">
    <property type="nucleotide sequence ID" value="NC_015732.1"/>
</dbReference>
<feature type="active site" evidence="11">
    <location>
        <position position="11"/>
    </location>
</feature>
<evidence type="ECO:0000256" key="2">
    <source>
        <dbReference type="ARBA" id="ARBA00005091"/>
    </source>
</evidence>
<feature type="active site" evidence="11">
    <location>
        <position position="130"/>
    </location>
</feature>
<evidence type="ECO:0000256" key="6">
    <source>
        <dbReference type="ARBA" id="ARBA00022605"/>
    </source>
</evidence>
<name>F8F497_GRAC1</name>
<keyword evidence="14" id="KW-1185">Reference proteome</keyword>
<dbReference type="HOGENOM" id="CLU_048577_4_0_12"/>
<dbReference type="UniPathway" id="UPA00031">
    <property type="reaction ID" value="UER00010"/>
</dbReference>
<dbReference type="GO" id="GO:0000107">
    <property type="term" value="F:imidazoleglycerol-phosphate synthase activity"/>
    <property type="evidence" value="ECO:0007669"/>
    <property type="project" value="UniProtKB-UniRule"/>
</dbReference>
<dbReference type="Gene3D" id="3.20.20.70">
    <property type="entry name" value="Aldolase class I"/>
    <property type="match status" value="1"/>
</dbReference>
<gene>
    <name evidence="11" type="primary">hisF</name>
    <name evidence="13" type="ordered locus">Spica_2435</name>
</gene>
<evidence type="ECO:0000256" key="8">
    <source>
        <dbReference type="ARBA" id="ARBA00023239"/>
    </source>
</evidence>
<dbReference type="InterPro" id="IPR006062">
    <property type="entry name" value="His_biosynth"/>
</dbReference>
<evidence type="ECO:0000313" key="14">
    <source>
        <dbReference type="Proteomes" id="UP000000503"/>
    </source>
</evidence>
<dbReference type="Pfam" id="PF00977">
    <property type="entry name" value="His_biosynth"/>
    <property type="match status" value="1"/>
</dbReference>
<dbReference type="GO" id="GO:0016853">
    <property type="term" value="F:isomerase activity"/>
    <property type="evidence" value="ECO:0007669"/>
    <property type="project" value="UniProtKB-KW"/>
</dbReference>
<dbReference type="PANTHER" id="PTHR21235:SF2">
    <property type="entry name" value="IMIDAZOLE GLYCEROL PHOSPHATE SYNTHASE HISHF"/>
    <property type="match status" value="1"/>
</dbReference>
<dbReference type="GO" id="GO:0016829">
    <property type="term" value="F:lyase activity"/>
    <property type="evidence" value="ECO:0007669"/>
    <property type="project" value="UniProtKB-KW"/>
</dbReference>
<dbReference type="EC" id="4.3.2.10" evidence="11"/>
<organism evidence="13 14">
    <name type="scientific">Gracilinema caldarium (strain ATCC 51460 / DSM 7334 / H1)</name>
    <name type="common">Treponema caldarium</name>
    <dbReference type="NCBI Taxonomy" id="744872"/>
    <lineage>
        <taxon>Bacteria</taxon>
        <taxon>Pseudomonadati</taxon>
        <taxon>Spirochaetota</taxon>
        <taxon>Spirochaetia</taxon>
        <taxon>Spirochaetales</taxon>
        <taxon>Breznakiellaceae</taxon>
        <taxon>Gracilinema</taxon>
    </lineage>
</organism>
<dbReference type="CDD" id="cd04731">
    <property type="entry name" value="HisF"/>
    <property type="match status" value="1"/>
</dbReference>
<dbReference type="InterPro" id="IPR004651">
    <property type="entry name" value="HisF"/>
</dbReference>
<evidence type="ECO:0000256" key="7">
    <source>
        <dbReference type="ARBA" id="ARBA00023102"/>
    </source>
</evidence>
<dbReference type="KEGG" id="scd:Spica_2435"/>
<dbReference type="HAMAP" id="MF_01013">
    <property type="entry name" value="HisF"/>
    <property type="match status" value="1"/>
</dbReference>
<dbReference type="STRING" id="744872.Spica_2435"/>
<dbReference type="InterPro" id="IPR013785">
    <property type="entry name" value="Aldolase_TIM"/>
</dbReference>
<evidence type="ECO:0000313" key="13">
    <source>
        <dbReference type="EMBL" id="AEJ20544.1"/>
    </source>
</evidence>
<evidence type="ECO:0000256" key="1">
    <source>
        <dbReference type="ARBA" id="ARBA00004496"/>
    </source>
</evidence>
<keyword evidence="7 11" id="KW-0368">Histidine biosynthesis</keyword>
<dbReference type="EMBL" id="CP002868">
    <property type="protein sequence ID" value="AEJ20544.1"/>
    <property type="molecule type" value="Genomic_DNA"/>
</dbReference>
<reference evidence="14" key="1">
    <citation type="journal article" date="2013" name="Stand. Genomic Sci.">
        <title>Genome sequence of the thermophilic fresh-water bacterium Spirochaeta caldaria type strain (H1(T)), reclassification of Spirochaeta caldaria, Spirochaeta stenostrepta, and Spirochaeta zuelzerae in the genus Treponema as Treponema caldaria comb. nov., Treponema stenostrepta comb. nov., and Treponema zuelzerae comb. nov., and emendation of the genus Treponema.</title>
        <authorList>
            <person name="Abt B."/>
            <person name="Goker M."/>
            <person name="Scheuner C."/>
            <person name="Han C."/>
            <person name="Lu M."/>
            <person name="Misra M."/>
            <person name="Lapidus A."/>
            <person name="Nolan M."/>
            <person name="Lucas S."/>
            <person name="Hammon N."/>
            <person name="Deshpande S."/>
            <person name="Cheng J.F."/>
            <person name="Tapia R."/>
            <person name="Goodwin L.A."/>
            <person name="Pitluck S."/>
            <person name="Liolios K."/>
            <person name="Pagani I."/>
            <person name="Ivanova N."/>
            <person name="Mavromatis K."/>
            <person name="Mikhailova N."/>
            <person name="Huntemann M."/>
            <person name="Pati A."/>
            <person name="Chen A."/>
            <person name="Palaniappan K."/>
            <person name="Land M."/>
            <person name="Hauser L."/>
            <person name="Jeffries C.D."/>
            <person name="Rohde M."/>
            <person name="Spring S."/>
            <person name="Gronow S."/>
            <person name="Detter J.C."/>
            <person name="Bristow J."/>
            <person name="Eisen J.A."/>
            <person name="Markowitz V."/>
            <person name="Hugenholtz P."/>
            <person name="Kyrpides N.C."/>
            <person name="Woyke T."/>
            <person name="Klenk H.P."/>
        </authorList>
    </citation>
    <scope>NUCLEOTIDE SEQUENCE</scope>
    <source>
        <strain evidence="14">ATCC 51460 / DSM 7334 / H1</strain>
    </source>
</reference>
<dbReference type="Proteomes" id="UP000000503">
    <property type="component" value="Chromosome"/>
</dbReference>
<dbReference type="AlphaFoldDB" id="F8F497"/>
<dbReference type="FunFam" id="3.20.20.70:FF:000006">
    <property type="entry name" value="Imidazole glycerol phosphate synthase subunit HisF"/>
    <property type="match status" value="1"/>
</dbReference>
<evidence type="ECO:0000256" key="3">
    <source>
        <dbReference type="ARBA" id="ARBA00009667"/>
    </source>
</evidence>
<dbReference type="InterPro" id="IPR050064">
    <property type="entry name" value="IGPS_HisA/HisF"/>
</dbReference>
<protein>
    <recommendedName>
        <fullName evidence="11">Imidazole glycerol phosphate synthase subunit HisF</fullName>
        <ecNumber evidence="11">4.3.2.10</ecNumber>
    </recommendedName>
    <alternativeName>
        <fullName evidence="11">IGP synthase cyclase subunit</fullName>
    </alternativeName>
    <alternativeName>
        <fullName evidence="11">IGP synthase subunit HisF</fullName>
    </alternativeName>
    <alternativeName>
        <fullName evidence="11">ImGP synthase subunit HisF</fullName>
        <shortName evidence="11">IGPS subunit HisF</shortName>
    </alternativeName>
</protein>
<comment type="similarity">
    <text evidence="3 11 12">Belongs to the HisA/HisF family.</text>
</comment>
<dbReference type="InterPro" id="IPR011060">
    <property type="entry name" value="RibuloseP-bd_barrel"/>
</dbReference>
<dbReference type="PANTHER" id="PTHR21235">
    <property type="entry name" value="IMIDAZOLE GLYCEROL PHOSPHATE SYNTHASE SUBUNIT HISF/H IGP SYNTHASE SUBUNIT HISF/H"/>
    <property type="match status" value="1"/>
</dbReference>
<comment type="pathway">
    <text evidence="2 11">Amino-acid biosynthesis; L-histidine biosynthesis; L-histidine from 5-phospho-alpha-D-ribose 1-diphosphate: step 5/9.</text>
</comment>
<dbReference type="NCBIfam" id="TIGR00735">
    <property type="entry name" value="hisF"/>
    <property type="match status" value="1"/>
</dbReference>
<evidence type="ECO:0000256" key="12">
    <source>
        <dbReference type="RuleBase" id="RU003657"/>
    </source>
</evidence>
<evidence type="ECO:0000256" key="5">
    <source>
        <dbReference type="ARBA" id="ARBA00022490"/>
    </source>
</evidence>
<evidence type="ECO:0000256" key="11">
    <source>
        <dbReference type="HAMAP-Rule" id="MF_01013"/>
    </source>
</evidence>
<accession>F8F497</accession>
<keyword evidence="6 11" id="KW-0028">Amino-acid biosynthesis</keyword>
<comment type="function">
    <text evidence="9 11">IGPS catalyzes the conversion of PRFAR and glutamine to IGP, AICAR and glutamate. The HisF subunit catalyzes the cyclization activity that produces IGP and AICAR from PRFAR using the ammonia provided by the HisH subunit.</text>
</comment>
<proteinExistence type="inferred from homology"/>
<comment type="subcellular location">
    <subcellularLocation>
        <location evidence="1 11">Cytoplasm</location>
    </subcellularLocation>
</comment>
<dbReference type="eggNOG" id="COG0107">
    <property type="taxonomic scope" value="Bacteria"/>
</dbReference>
<dbReference type="SUPFAM" id="SSF51366">
    <property type="entry name" value="Ribulose-phoshate binding barrel"/>
    <property type="match status" value="1"/>
</dbReference>